<dbReference type="InterPro" id="IPR036093">
    <property type="entry name" value="NAC_dom_sf"/>
</dbReference>
<evidence type="ECO:0000256" key="5">
    <source>
        <dbReference type="SAM" id="MobiDB-lite"/>
    </source>
</evidence>
<keyword evidence="3" id="KW-0804">Transcription</keyword>
<dbReference type="Gene3D" id="2.170.150.80">
    <property type="entry name" value="NAC domain"/>
    <property type="match status" value="1"/>
</dbReference>
<dbReference type="GO" id="GO:0003677">
    <property type="term" value="F:DNA binding"/>
    <property type="evidence" value="ECO:0007669"/>
    <property type="project" value="UniProtKB-KW"/>
</dbReference>
<organism evidence="7 8">
    <name type="scientific">Quercus suber</name>
    <name type="common">Cork oak</name>
    <dbReference type="NCBI Taxonomy" id="58331"/>
    <lineage>
        <taxon>Eukaryota</taxon>
        <taxon>Viridiplantae</taxon>
        <taxon>Streptophyta</taxon>
        <taxon>Embryophyta</taxon>
        <taxon>Tracheophyta</taxon>
        <taxon>Spermatophyta</taxon>
        <taxon>Magnoliopsida</taxon>
        <taxon>eudicotyledons</taxon>
        <taxon>Gunneridae</taxon>
        <taxon>Pentapetalae</taxon>
        <taxon>rosids</taxon>
        <taxon>fabids</taxon>
        <taxon>Fagales</taxon>
        <taxon>Fagaceae</taxon>
        <taxon>Quercus</taxon>
    </lineage>
</organism>
<dbReference type="SUPFAM" id="SSF101941">
    <property type="entry name" value="NAC domain"/>
    <property type="match status" value="1"/>
</dbReference>
<keyword evidence="4" id="KW-0539">Nucleus</keyword>
<evidence type="ECO:0000259" key="6">
    <source>
        <dbReference type="PROSITE" id="PS51005"/>
    </source>
</evidence>
<protein>
    <submittedName>
        <fullName evidence="7">Nac domain-containing protein 82</fullName>
    </submittedName>
</protein>
<dbReference type="PROSITE" id="PS51005">
    <property type="entry name" value="NAC"/>
    <property type="match status" value="1"/>
</dbReference>
<comment type="caution">
    <text evidence="7">The sequence shown here is derived from an EMBL/GenBank/DDBJ whole genome shotgun (WGS) entry which is preliminary data.</text>
</comment>
<accession>A0AAW0LQS7</accession>
<dbReference type="InterPro" id="IPR003441">
    <property type="entry name" value="NAC-dom"/>
</dbReference>
<dbReference type="GO" id="GO:0006355">
    <property type="term" value="P:regulation of DNA-templated transcription"/>
    <property type="evidence" value="ECO:0007669"/>
    <property type="project" value="InterPro"/>
</dbReference>
<keyword evidence="8" id="KW-1185">Reference proteome</keyword>
<evidence type="ECO:0000256" key="3">
    <source>
        <dbReference type="ARBA" id="ARBA00023163"/>
    </source>
</evidence>
<dbReference type="Proteomes" id="UP000237347">
    <property type="component" value="Unassembled WGS sequence"/>
</dbReference>
<feature type="compositionally biased region" description="Polar residues" evidence="5">
    <location>
        <begin position="470"/>
        <end position="483"/>
    </location>
</feature>
<dbReference type="PANTHER" id="PTHR31744">
    <property type="entry name" value="PROTEIN CUP-SHAPED COTYLEDON 2-RELATED"/>
    <property type="match status" value="1"/>
</dbReference>
<proteinExistence type="predicted"/>
<evidence type="ECO:0000256" key="1">
    <source>
        <dbReference type="ARBA" id="ARBA00023015"/>
    </source>
</evidence>
<gene>
    <name evidence="7" type="primary">NAC082_1</name>
    <name evidence="7" type="ORF">CFP56_035542</name>
</gene>
<evidence type="ECO:0000256" key="4">
    <source>
        <dbReference type="ARBA" id="ARBA00023242"/>
    </source>
</evidence>
<dbReference type="Pfam" id="PF02365">
    <property type="entry name" value="NAM"/>
    <property type="match status" value="1"/>
</dbReference>
<evidence type="ECO:0000313" key="8">
    <source>
        <dbReference type="Proteomes" id="UP000237347"/>
    </source>
</evidence>
<evidence type="ECO:0000256" key="2">
    <source>
        <dbReference type="ARBA" id="ARBA00023125"/>
    </source>
</evidence>
<dbReference type="EMBL" id="PKMF04000064">
    <property type="protein sequence ID" value="KAK7853585.1"/>
    <property type="molecule type" value="Genomic_DNA"/>
</dbReference>
<name>A0AAW0LQS7_QUESU</name>
<feature type="region of interest" description="Disordered" evidence="5">
    <location>
        <begin position="470"/>
        <end position="506"/>
    </location>
</feature>
<dbReference type="PANTHER" id="PTHR31744:SF210">
    <property type="entry name" value="NAC DOMAIN-CONTAINING PROTEIN 86-LIKE"/>
    <property type="match status" value="1"/>
</dbReference>
<evidence type="ECO:0000313" key="7">
    <source>
        <dbReference type="EMBL" id="KAK7853585.1"/>
    </source>
</evidence>
<keyword evidence="2" id="KW-0238">DNA-binding</keyword>
<dbReference type="AlphaFoldDB" id="A0AAW0LQS7"/>
<sequence length="506" mass="56933">MEPREYVLNCLSGKKSFPIPGVGFHPTDVELVLYYLLRKAVKKKFPVELIAEVDVYKFAPWKLADESIVKGDLKWYFFCPIEKKYLSGVRMNRATDDGHWKITGNDRPVLHNNALVGSKKTLIFYKGKARGERTDWVMHEYRLDDKHQSEHVLCKIFQKEGQGPRNNAQYGAPFKEEDWIDDEEVNRCAGLSIPASVLPNNHSNSLAAGTSQLNSTASESCFSEIVPSQRVVFPSFQSNNVDSEELPQVLGDDVLFSTSLVSNEDKKNKKPIHDRTAEVDPNNKHLGYLAGPSEDVYTGSLYNCLYIRDLDTPLNIHPEAGEPQHNTINDGTVDVELPVDPIFEHNGLNMRDLDKPLNPEAGESQHFLANSFGAPEVLYAPHQSDPGPDLLCEIENASHNGTAKASFPPDDPDFFEGLENPGITTSRHGDVPPSSLEFDMDELWKQLDCPLETGESQHIRTNDLEQFPVNSCHASQQLPGSDLSQKDSSNKKERKRKRKEHNDERK</sequence>
<feature type="domain" description="NAC" evidence="6">
    <location>
        <begin position="18"/>
        <end position="159"/>
    </location>
</feature>
<reference evidence="7 8" key="1">
    <citation type="journal article" date="2018" name="Sci. Data">
        <title>The draft genome sequence of cork oak.</title>
        <authorList>
            <person name="Ramos A.M."/>
            <person name="Usie A."/>
            <person name="Barbosa P."/>
            <person name="Barros P.M."/>
            <person name="Capote T."/>
            <person name="Chaves I."/>
            <person name="Simoes F."/>
            <person name="Abreu I."/>
            <person name="Carrasquinho I."/>
            <person name="Faro C."/>
            <person name="Guimaraes J.B."/>
            <person name="Mendonca D."/>
            <person name="Nobrega F."/>
            <person name="Rodrigues L."/>
            <person name="Saibo N.J.M."/>
            <person name="Varela M.C."/>
            <person name="Egas C."/>
            <person name="Matos J."/>
            <person name="Miguel C.M."/>
            <person name="Oliveira M.M."/>
            <person name="Ricardo C.P."/>
            <person name="Goncalves S."/>
        </authorList>
    </citation>
    <scope>NUCLEOTIDE SEQUENCE [LARGE SCALE GENOMIC DNA]</scope>
    <source>
        <strain evidence="8">cv. HL8</strain>
    </source>
</reference>
<keyword evidence="1" id="KW-0805">Transcription regulation</keyword>